<organism evidence="3 4">
    <name type="scientific">Cryobacterium shii</name>
    <dbReference type="NCBI Taxonomy" id="1259235"/>
    <lineage>
        <taxon>Bacteria</taxon>
        <taxon>Bacillati</taxon>
        <taxon>Actinomycetota</taxon>
        <taxon>Actinomycetes</taxon>
        <taxon>Micrococcales</taxon>
        <taxon>Microbacteriaceae</taxon>
        <taxon>Cryobacterium</taxon>
    </lineage>
</organism>
<keyword evidence="3" id="KW-0255">Endonuclease</keyword>
<gene>
    <name evidence="3" type="ORF">E3O49_11445</name>
</gene>
<protein>
    <submittedName>
        <fullName evidence="3">HNH endonuclease</fullName>
    </submittedName>
</protein>
<dbReference type="InterPro" id="IPR003615">
    <property type="entry name" value="HNH_nuc"/>
</dbReference>
<keyword evidence="3" id="KW-0540">Nuclease</keyword>
<dbReference type="Proteomes" id="UP000297403">
    <property type="component" value="Unassembled WGS sequence"/>
</dbReference>
<dbReference type="InterPro" id="IPR003870">
    <property type="entry name" value="DUF222"/>
</dbReference>
<keyword evidence="3" id="KW-0378">Hydrolase</keyword>
<accession>A0AAQ2C5H4</accession>
<keyword evidence="4" id="KW-1185">Reference proteome</keyword>
<evidence type="ECO:0000313" key="3">
    <source>
        <dbReference type="EMBL" id="TFC44683.1"/>
    </source>
</evidence>
<proteinExistence type="predicted"/>
<dbReference type="CDD" id="cd00085">
    <property type="entry name" value="HNHc"/>
    <property type="match status" value="1"/>
</dbReference>
<evidence type="ECO:0000259" key="2">
    <source>
        <dbReference type="Pfam" id="PF02720"/>
    </source>
</evidence>
<feature type="region of interest" description="Disordered" evidence="1">
    <location>
        <begin position="548"/>
        <end position="570"/>
    </location>
</feature>
<dbReference type="EMBL" id="SOFY01000062">
    <property type="protein sequence ID" value="TFC44683.1"/>
    <property type="molecule type" value="Genomic_DNA"/>
</dbReference>
<comment type="caution">
    <text evidence="3">The sequence shown here is derived from an EMBL/GenBank/DDBJ whole genome shotgun (WGS) entry which is preliminary data.</text>
</comment>
<dbReference type="GO" id="GO:0004519">
    <property type="term" value="F:endonuclease activity"/>
    <property type="evidence" value="ECO:0007669"/>
    <property type="project" value="UniProtKB-KW"/>
</dbReference>
<evidence type="ECO:0000313" key="4">
    <source>
        <dbReference type="Proteomes" id="UP000297403"/>
    </source>
</evidence>
<reference evidence="3 4" key="1">
    <citation type="submission" date="2019-03" db="EMBL/GenBank/DDBJ databases">
        <title>Genomics of glacier-inhabiting Cryobacterium strains.</title>
        <authorList>
            <person name="Liu Q."/>
            <person name="Xin Y.-H."/>
        </authorList>
    </citation>
    <scope>NUCLEOTIDE SEQUENCE [LARGE SCALE GENOMIC DNA]</scope>
    <source>
        <strain evidence="4">TMT1-22</strain>
    </source>
</reference>
<name>A0AAQ2C5H4_9MICO</name>
<dbReference type="Pfam" id="PF02720">
    <property type="entry name" value="DUF222"/>
    <property type="match status" value="1"/>
</dbReference>
<dbReference type="AlphaFoldDB" id="A0AAQ2C5H4"/>
<evidence type="ECO:0000256" key="1">
    <source>
        <dbReference type="SAM" id="MobiDB-lite"/>
    </source>
</evidence>
<sequence>MREGYCGSSRSSGSDAHVELFPAVRPGCTSLRLLWLCQPGPVDVQVSHLGDAAVGWSLRAGLVFPPSPPSLHNVNLTSLFAPILDHDRVSVVSPNVMGMTSSVSISQAQLGTRFDAIAAVHRSLARDAAKRADMIDEARRFSEANAANTPRRANSRWDPHEIAHREFSSELACTLRIPEPTAENLIAESRALVEDLPGTLAALHAGEISYQHAQAVIGQACSVPADALPAFEQSLLPAARTLTAAKLKHQARMLRERLHPESIAARKEKSFSERTSWLQAETDGMATLSLTTSTETVHAIFNRANDTARSLQGPEEKRSLTQLRTDVLSDLLIDGVTPAGLAAGIRATVQITVPVLTLLGRSEEPGYLENYGPIDPDTARDLASRAPSFTRILIHPETGIVLSVGRHSYKVPKRMRRFLRLRDETCRFPGCNQPARGADLDHSREWQDLGQTADDNLAHLWRSSQTLKTETSWTVKQKPGGILIWNSPTGRDFETQPATWIAPPGAPSAAAQVGAPVGAQTAAQVGAPVGAAGGGQVGAPVAAEVRAQIGPGSPRPFRLARPPLPDDAPF</sequence>
<feature type="domain" description="DUF222" evidence="2">
    <location>
        <begin position="131"/>
        <end position="423"/>
    </location>
</feature>